<dbReference type="Proteomes" id="UP000887580">
    <property type="component" value="Unplaced"/>
</dbReference>
<dbReference type="WBParaSite" id="PS1159_v2.g15480.t1">
    <property type="protein sequence ID" value="PS1159_v2.g15480.t1"/>
    <property type="gene ID" value="PS1159_v2.g15480"/>
</dbReference>
<organism evidence="1 2">
    <name type="scientific">Panagrolaimus sp. PS1159</name>
    <dbReference type="NCBI Taxonomy" id="55785"/>
    <lineage>
        <taxon>Eukaryota</taxon>
        <taxon>Metazoa</taxon>
        <taxon>Ecdysozoa</taxon>
        <taxon>Nematoda</taxon>
        <taxon>Chromadorea</taxon>
        <taxon>Rhabditida</taxon>
        <taxon>Tylenchina</taxon>
        <taxon>Panagrolaimomorpha</taxon>
        <taxon>Panagrolaimoidea</taxon>
        <taxon>Panagrolaimidae</taxon>
        <taxon>Panagrolaimus</taxon>
    </lineage>
</organism>
<sequence length="363" mass="42412">MSRFFNVKNDNSANGEKIIWDDEINILQPEVVANLDKLRNGEEIVLPLKLVAMEENKEDQSDEDEDTKEEESVMNRIFSFFAQCLSKVFGGENGSTEDVVATVKDPNEITSQNPMELKPKVYEFENYSSDMPLLEEHQKELSQIWSTLKPKSIITGRRTMRRLSEKANDVYTLKKVKVGENEYYILHQPYDFAKEKNTQYKYSDQEKLEQVYATLTQSLSKTPYTGYFFESMNHGKFTFYYTSEIDAHWNSQKFEIKACKYKGKCSPYYHVAYRTAIQCLYSDIKECIYGFYNDTHVTIKLFTYAQLVQIAKNHGKNIEHAKNMFHSSAAKIAKFIKENDHEILNKTVKITAKNNEMIFEIQR</sequence>
<protein>
    <submittedName>
        <fullName evidence="2">Uncharacterized protein</fullName>
    </submittedName>
</protein>
<evidence type="ECO:0000313" key="1">
    <source>
        <dbReference type="Proteomes" id="UP000887580"/>
    </source>
</evidence>
<evidence type="ECO:0000313" key="2">
    <source>
        <dbReference type="WBParaSite" id="PS1159_v2.g15480.t1"/>
    </source>
</evidence>
<name>A0AC35FAP7_9BILA</name>
<accession>A0AC35FAP7</accession>
<proteinExistence type="predicted"/>
<reference evidence="2" key="1">
    <citation type="submission" date="2022-11" db="UniProtKB">
        <authorList>
            <consortium name="WormBaseParasite"/>
        </authorList>
    </citation>
    <scope>IDENTIFICATION</scope>
</reference>